<gene>
    <name evidence="2" type="ORF">VSR74_02220</name>
</gene>
<feature type="compositionally biased region" description="Polar residues" evidence="1">
    <location>
        <begin position="1"/>
        <end position="16"/>
    </location>
</feature>
<keyword evidence="3" id="KW-1185">Reference proteome</keyword>
<dbReference type="EMBL" id="JAYMYY010000001">
    <property type="protein sequence ID" value="MEO3988647.1"/>
    <property type="molecule type" value="Genomic_DNA"/>
</dbReference>
<accession>A0ABV0HEV3</accession>
<evidence type="ECO:0000313" key="3">
    <source>
        <dbReference type="Proteomes" id="UP001444146"/>
    </source>
</evidence>
<dbReference type="RefSeq" id="WP_347793185.1">
    <property type="nucleotide sequence ID" value="NZ_JAYMYY010000001.1"/>
</dbReference>
<dbReference type="Proteomes" id="UP001444146">
    <property type="component" value="Unassembled WGS sequence"/>
</dbReference>
<reference evidence="2 3" key="1">
    <citation type="submission" date="2024-01" db="EMBL/GenBank/DDBJ databases">
        <title>Pseudocitrobacter sp. Endophytic strain Cyp-38L.</title>
        <authorList>
            <person name="Amer M.A."/>
            <person name="Hamed S.M."/>
        </authorList>
    </citation>
    <scope>NUCLEOTIDE SEQUENCE [LARGE SCALE GENOMIC DNA]</scope>
    <source>
        <strain evidence="2 3">Cyp38S</strain>
    </source>
</reference>
<name>A0ABV0HEV3_9ENTR</name>
<proteinExistence type="predicted"/>
<sequence length="58" mass="6682">MKTTAMKNTHSGQPTSHGERCMNAEAQKQQHDKEFMQAMNELVEKYGAFTDDDFFKVI</sequence>
<feature type="region of interest" description="Disordered" evidence="1">
    <location>
        <begin position="1"/>
        <end position="21"/>
    </location>
</feature>
<evidence type="ECO:0000313" key="2">
    <source>
        <dbReference type="EMBL" id="MEO3988647.1"/>
    </source>
</evidence>
<evidence type="ECO:0000256" key="1">
    <source>
        <dbReference type="SAM" id="MobiDB-lite"/>
    </source>
</evidence>
<comment type="caution">
    <text evidence="2">The sequence shown here is derived from an EMBL/GenBank/DDBJ whole genome shotgun (WGS) entry which is preliminary data.</text>
</comment>
<organism evidence="2 3">
    <name type="scientific">Pseudocitrobacter cyperus</name>
    <dbReference type="NCBI Taxonomy" id="3112843"/>
    <lineage>
        <taxon>Bacteria</taxon>
        <taxon>Pseudomonadati</taxon>
        <taxon>Pseudomonadota</taxon>
        <taxon>Gammaproteobacteria</taxon>
        <taxon>Enterobacterales</taxon>
        <taxon>Enterobacteriaceae</taxon>
        <taxon>Pseudocitrobacter</taxon>
    </lineage>
</organism>
<protein>
    <submittedName>
        <fullName evidence="2">Uncharacterized protein</fullName>
    </submittedName>
</protein>